<dbReference type="Pfam" id="PF00805">
    <property type="entry name" value="Pentapeptide"/>
    <property type="match status" value="2"/>
</dbReference>
<dbReference type="Pfam" id="PF07885">
    <property type="entry name" value="Ion_trans_2"/>
    <property type="match status" value="1"/>
</dbReference>
<keyword evidence="4" id="KW-1185">Reference proteome</keyword>
<dbReference type="InterPro" id="IPR001646">
    <property type="entry name" value="5peptide_repeat"/>
</dbReference>
<evidence type="ECO:0000313" key="3">
    <source>
        <dbReference type="EMBL" id="AWB64961.1"/>
    </source>
</evidence>
<keyword evidence="1" id="KW-1133">Transmembrane helix</keyword>
<dbReference type="Proteomes" id="UP000244441">
    <property type="component" value="Chromosome"/>
</dbReference>
<keyword evidence="1" id="KW-0812">Transmembrane</keyword>
<reference evidence="3 4" key="1">
    <citation type="submission" date="2018-01" db="EMBL/GenBank/DDBJ databases">
        <title>Genome sequence of a Cantenovulum-like bacteria.</title>
        <authorList>
            <person name="Tan W.R."/>
            <person name="Lau N.-S."/>
            <person name="Go F."/>
            <person name="Amirul A.-A.A."/>
        </authorList>
    </citation>
    <scope>NUCLEOTIDE SEQUENCE [LARGE SCALE GENOMIC DNA]</scope>
    <source>
        <strain evidence="3 4">CCB-QB4</strain>
    </source>
</reference>
<dbReference type="RefSeq" id="WP_108601040.1">
    <property type="nucleotide sequence ID" value="NZ_CP026604.1"/>
</dbReference>
<evidence type="ECO:0000259" key="2">
    <source>
        <dbReference type="Pfam" id="PF07885"/>
    </source>
</evidence>
<dbReference type="Gene3D" id="2.160.20.80">
    <property type="entry name" value="E3 ubiquitin-protein ligase SopA"/>
    <property type="match status" value="1"/>
</dbReference>
<feature type="transmembrane region" description="Helical" evidence="1">
    <location>
        <begin position="299"/>
        <end position="324"/>
    </location>
</feature>
<dbReference type="EMBL" id="CP026604">
    <property type="protein sequence ID" value="AWB64961.1"/>
    <property type="molecule type" value="Genomic_DNA"/>
</dbReference>
<gene>
    <name evidence="3" type="ORF">C2869_00230</name>
</gene>
<dbReference type="Gene3D" id="1.10.287.70">
    <property type="match status" value="1"/>
</dbReference>
<evidence type="ECO:0000256" key="1">
    <source>
        <dbReference type="SAM" id="Phobius"/>
    </source>
</evidence>
<feature type="transmembrane region" description="Helical" evidence="1">
    <location>
        <begin position="273"/>
        <end position="293"/>
    </location>
</feature>
<dbReference type="KEGG" id="cate:C2869_00230"/>
<dbReference type="InterPro" id="IPR013099">
    <property type="entry name" value="K_chnl_dom"/>
</dbReference>
<dbReference type="SUPFAM" id="SSF81324">
    <property type="entry name" value="Voltage-gated potassium channels"/>
    <property type="match status" value="1"/>
</dbReference>
<dbReference type="AlphaFoldDB" id="A0A2S0VL81"/>
<organism evidence="3 4">
    <name type="scientific">Saccharobesus litoralis</name>
    <dbReference type="NCBI Taxonomy" id="2172099"/>
    <lineage>
        <taxon>Bacteria</taxon>
        <taxon>Pseudomonadati</taxon>
        <taxon>Pseudomonadota</taxon>
        <taxon>Gammaproteobacteria</taxon>
        <taxon>Alteromonadales</taxon>
        <taxon>Alteromonadaceae</taxon>
        <taxon>Saccharobesus</taxon>
    </lineage>
</organism>
<dbReference type="OrthoDB" id="9813518at2"/>
<evidence type="ECO:0000313" key="4">
    <source>
        <dbReference type="Proteomes" id="UP000244441"/>
    </source>
</evidence>
<protein>
    <submittedName>
        <fullName evidence="3">Potassium transporter Kef</fullName>
    </submittedName>
</protein>
<feature type="transmembrane region" description="Helical" evidence="1">
    <location>
        <begin position="232"/>
        <end position="252"/>
    </location>
</feature>
<feature type="domain" description="Potassium channel" evidence="2">
    <location>
        <begin position="253"/>
        <end position="328"/>
    </location>
</feature>
<keyword evidence="1" id="KW-0472">Membrane</keyword>
<accession>A0A2S0VL81</accession>
<proteinExistence type="predicted"/>
<sequence>MNQTDKFGRCQFHASDGTYCNEVDMGNGYCFWHDPNFDKTGMELADKLERYAKSGGITQGLQLKKANLSGINLVNRGSTAGFDFSGSDFYRANLSGSHLFNIKLNNGSLMKANLSDANLHCAKLLGTNLLGVKLHNAKIDNIELGKELQQEVLAHKAESKKDRTAALDNFEQAEEIYRDVRKAAENQGLFELAGHCIHKELTMRRKRMPLFSGRRIFSKIVDLFCGYGERPLNVILFSLGLILACAFLYFSLGVNFAGEVIQFSSANSTSENINAFFSTLYFSVVTFTTLGYGDITPLGLARLVAAFEAFVGSFTIALFVVVFVKKMTR</sequence>
<dbReference type="SUPFAM" id="SSF141571">
    <property type="entry name" value="Pentapeptide repeat-like"/>
    <property type="match status" value="1"/>
</dbReference>
<name>A0A2S0VL81_9ALTE</name>